<reference evidence="1" key="1">
    <citation type="submission" date="2021-04" db="EMBL/GenBank/DDBJ databases">
        <authorList>
            <person name="Postec A."/>
        </authorList>
    </citation>
    <scope>NUCLEOTIDE SEQUENCE</scope>
    <source>
        <strain evidence="1">F1F22</strain>
    </source>
</reference>
<sequence>MAYAPIVLFVYKRLWHTQQVVEALLRNPEAKESDLLIYSKGPKVAAKKYQKKRI</sequence>
<dbReference type="KEGG" id="taqu:KDW03_03315"/>
<reference evidence="1" key="2">
    <citation type="submission" date="2022-06" db="EMBL/GenBank/DDBJ databases">
        <title>Thermospira aquatica gen. nov., sp. nov.</title>
        <authorList>
            <person name="Ben Ali Gam Z."/>
            <person name="Labat M."/>
        </authorList>
    </citation>
    <scope>NUCLEOTIDE SEQUENCE</scope>
    <source>
        <strain evidence="1">F1F22</strain>
    </source>
</reference>
<accession>A0AAX3BFG5</accession>
<protein>
    <submittedName>
        <fullName evidence="1">Uncharacterized protein</fullName>
    </submittedName>
</protein>
<dbReference type="Proteomes" id="UP001056539">
    <property type="component" value="Chromosome"/>
</dbReference>
<name>A0AAX3BFG5_9SPIR</name>
<dbReference type="AlphaFoldDB" id="A0AAX3BFG5"/>
<gene>
    <name evidence="1" type="ORF">KDW03_03315</name>
</gene>
<dbReference type="InterPro" id="IPR029044">
    <property type="entry name" value="Nucleotide-diphossugar_trans"/>
</dbReference>
<organism evidence="1 2">
    <name type="scientific">Thermospira aquatica</name>
    <dbReference type="NCBI Taxonomy" id="2828656"/>
    <lineage>
        <taxon>Bacteria</taxon>
        <taxon>Pseudomonadati</taxon>
        <taxon>Spirochaetota</taxon>
        <taxon>Spirochaetia</taxon>
        <taxon>Brevinematales</taxon>
        <taxon>Thermospiraceae</taxon>
        <taxon>Thermospira</taxon>
    </lineage>
</organism>
<evidence type="ECO:0000313" key="1">
    <source>
        <dbReference type="EMBL" id="URA10848.1"/>
    </source>
</evidence>
<evidence type="ECO:0000313" key="2">
    <source>
        <dbReference type="Proteomes" id="UP001056539"/>
    </source>
</evidence>
<dbReference type="Gene3D" id="3.90.550.10">
    <property type="entry name" value="Spore Coat Polysaccharide Biosynthesis Protein SpsA, Chain A"/>
    <property type="match status" value="1"/>
</dbReference>
<dbReference type="RefSeq" id="WP_271435975.1">
    <property type="nucleotide sequence ID" value="NZ_CP073355.1"/>
</dbReference>
<dbReference type="EMBL" id="CP073355">
    <property type="protein sequence ID" value="URA10848.1"/>
    <property type="molecule type" value="Genomic_DNA"/>
</dbReference>
<keyword evidence="2" id="KW-1185">Reference proteome</keyword>
<proteinExistence type="predicted"/>